<name>A0ABY6B5J7_9BURK</name>
<proteinExistence type="predicted"/>
<feature type="region of interest" description="Disordered" evidence="1">
    <location>
        <begin position="84"/>
        <end position="104"/>
    </location>
</feature>
<evidence type="ECO:0000313" key="3">
    <source>
        <dbReference type="Proteomes" id="UP001064933"/>
    </source>
</evidence>
<evidence type="ECO:0000256" key="1">
    <source>
        <dbReference type="SAM" id="MobiDB-lite"/>
    </source>
</evidence>
<dbReference type="EMBL" id="CP104562">
    <property type="protein sequence ID" value="UXH79583.1"/>
    <property type="molecule type" value="Genomic_DNA"/>
</dbReference>
<organism evidence="2 3">
    <name type="scientific">Roseateles amylovorans</name>
    <dbReference type="NCBI Taxonomy" id="2978473"/>
    <lineage>
        <taxon>Bacteria</taxon>
        <taxon>Pseudomonadati</taxon>
        <taxon>Pseudomonadota</taxon>
        <taxon>Betaproteobacteria</taxon>
        <taxon>Burkholderiales</taxon>
        <taxon>Sphaerotilaceae</taxon>
        <taxon>Roseateles</taxon>
    </lineage>
</organism>
<dbReference type="Proteomes" id="UP001064933">
    <property type="component" value="Chromosome"/>
</dbReference>
<sequence>MSLPTAESLRALGRRLLGPELIVFPVRHHSPACAWHLQRLMRTLKPSVVLVEGPRSFSPLVPLLVDPQARMPLAIYSYAVEQRPPGGGDRVAGTAKDDAAEDAANAPRRHAAYYPFCDHSPELVALREAQALGIEARFIDLDHAEQALIEAAEADRRAAAEDGQAQSLLDERHLGRSQHLQLLAERLGCRDHEALWEHLFEVSATALTLEAHVAQVAAYCQLARSDHDDAQLRADGTLAREAEMAWHIRQALAARADGAGPVLAVVGGFHAVVLPDLVAAPAIQAPARPVISRATITDESAALIRYGFDRLDRLNGYASGMTSPAWHQLLWERLQRHDKAGLFRDPAAAFAAGVRVRQDAALDTLLAIAEELRQRHGISLPMPAVRGAYEQLLQLAHLRGRPAPIRDDLVDAIASCFVKGDIDADGALVMALAHRTLGGQSMGQVPPGAGRPPLVRDFEFRARRQRLKIDDAERRRVALDLYRRPEHRVTSRLLHGLALLGIPFATRLAGPDFVAGSGLDRLQEHWEYAHSALTEGALVEASVQGVTVPLAVASRFSARIDRYQELREGRDARTGASLMVQACVLGLHDHLPRLVPLLRQAVVTDPAFESVAQAAGALGLLWESREPLEARDLPDLPPLLRIAYERATYLARDLQGLRDDGAATLSALAQLRELLVSQAGEALDRSLYWGAIEHLYQHHEAALIRGACAGLLYAAGHLADEALGRAAQGHLDGLAQPRDAVSFLRGLLSAAREAAWQQPMLLAAVDAALARWDEAAFLAVLPDLRLAFADMTPKETDRIAEAVADLHGGTPLGALVHHEVTAQALQAHLALSATLADVLAEDGLNDWIRP</sequence>
<dbReference type="Pfam" id="PF18934">
    <property type="entry name" value="DUF5682"/>
    <property type="match status" value="1"/>
</dbReference>
<accession>A0ABY6B5J7</accession>
<dbReference type="InterPro" id="IPR043737">
    <property type="entry name" value="DUF5682"/>
</dbReference>
<reference evidence="2" key="1">
    <citation type="submission" date="2022-10" db="EMBL/GenBank/DDBJ databases">
        <title>Characterization and whole genome sequencing of a new Roseateles species, isolated from fresh water.</title>
        <authorList>
            <person name="Guliayeva D.Y."/>
            <person name="Akhremchuk A.E."/>
            <person name="Sikolenko M.A."/>
            <person name="Valentovich L.N."/>
            <person name="Sidarenka A.V."/>
        </authorList>
    </citation>
    <scope>NUCLEOTIDE SEQUENCE</scope>
    <source>
        <strain evidence="2">BIM B-1768</strain>
    </source>
</reference>
<keyword evidence="3" id="KW-1185">Reference proteome</keyword>
<gene>
    <name evidence="2" type="ORF">N4261_06595</name>
</gene>
<dbReference type="RefSeq" id="WP_261759403.1">
    <property type="nucleotide sequence ID" value="NZ_CP104562.2"/>
</dbReference>
<evidence type="ECO:0000313" key="2">
    <source>
        <dbReference type="EMBL" id="UXH79583.1"/>
    </source>
</evidence>
<protein>
    <submittedName>
        <fullName evidence="2">DUF5682 family protein</fullName>
    </submittedName>
</protein>